<keyword evidence="6" id="KW-0695">RNA-directed DNA polymerase</keyword>
<reference evidence="8 9" key="1">
    <citation type="journal article" date="2021" name="Elife">
        <title>Chloroplast acquisition without the gene transfer in kleptoplastic sea slugs, Plakobranchus ocellatus.</title>
        <authorList>
            <person name="Maeda T."/>
            <person name="Takahashi S."/>
            <person name="Yoshida T."/>
            <person name="Shimamura S."/>
            <person name="Takaki Y."/>
            <person name="Nagai Y."/>
            <person name="Toyoda A."/>
            <person name="Suzuki Y."/>
            <person name="Arimoto A."/>
            <person name="Ishii H."/>
            <person name="Satoh N."/>
            <person name="Nishiyama T."/>
            <person name="Hasebe M."/>
            <person name="Maruyama T."/>
            <person name="Minagawa J."/>
            <person name="Obokata J."/>
            <person name="Shigenobu S."/>
        </authorList>
    </citation>
    <scope>NUCLEOTIDE SEQUENCE [LARGE SCALE GENOMIC DNA]</scope>
</reference>
<feature type="domain" description="Reverse transcriptase RNase H-like" evidence="7">
    <location>
        <begin position="9"/>
        <end position="90"/>
    </location>
</feature>
<dbReference type="Proteomes" id="UP000762676">
    <property type="component" value="Unassembled WGS sequence"/>
</dbReference>
<evidence type="ECO:0000259" key="7">
    <source>
        <dbReference type="Pfam" id="PF17917"/>
    </source>
</evidence>
<dbReference type="PANTHER" id="PTHR37984">
    <property type="entry name" value="PROTEIN CBG26694"/>
    <property type="match status" value="1"/>
</dbReference>
<evidence type="ECO:0000313" key="8">
    <source>
        <dbReference type="EMBL" id="GFS07175.1"/>
    </source>
</evidence>
<accession>A0AAV4IB44</accession>
<dbReference type="InterPro" id="IPR043502">
    <property type="entry name" value="DNA/RNA_pol_sf"/>
</dbReference>
<protein>
    <submittedName>
        <fullName evidence="8">Retrovirus-related Pol polyprotein from transposon 297</fullName>
    </submittedName>
</protein>
<dbReference type="PANTHER" id="PTHR37984:SF7">
    <property type="entry name" value="INTEGRASE CATALYTIC DOMAIN-CONTAINING PROTEIN"/>
    <property type="match status" value="1"/>
</dbReference>
<evidence type="ECO:0000256" key="2">
    <source>
        <dbReference type="ARBA" id="ARBA00022695"/>
    </source>
</evidence>
<comment type="caution">
    <text evidence="8">The sequence shown here is derived from an EMBL/GenBank/DDBJ whole genome shotgun (WGS) entry which is preliminary data.</text>
</comment>
<evidence type="ECO:0000256" key="5">
    <source>
        <dbReference type="ARBA" id="ARBA00022801"/>
    </source>
</evidence>
<keyword evidence="5" id="KW-0378">Hydrolase</keyword>
<dbReference type="EMBL" id="BMAT01006154">
    <property type="protein sequence ID" value="GFS07175.1"/>
    <property type="molecule type" value="Genomic_DNA"/>
</dbReference>
<organism evidence="8 9">
    <name type="scientific">Elysia marginata</name>
    <dbReference type="NCBI Taxonomy" id="1093978"/>
    <lineage>
        <taxon>Eukaryota</taxon>
        <taxon>Metazoa</taxon>
        <taxon>Spiralia</taxon>
        <taxon>Lophotrochozoa</taxon>
        <taxon>Mollusca</taxon>
        <taxon>Gastropoda</taxon>
        <taxon>Heterobranchia</taxon>
        <taxon>Euthyneura</taxon>
        <taxon>Panpulmonata</taxon>
        <taxon>Sacoglossa</taxon>
        <taxon>Placobranchoidea</taxon>
        <taxon>Plakobranchidae</taxon>
        <taxon>Elysia</taxon>
    </lineage>
</organism>
<keyword evidence="1" id="KW-0808">Transferase</keyword>
<evidence type="ECO:0000256" key="6">
    <source>
        <dbReference type="ARBA" id="ARBA00022918"/>
    </source>
</evidence>
<gene>
    <name evidence="8" type="ORF">ElyMa_002982100</name>
</gene>
<dbReference type="GO" id="GO:0016787">
    <property type="term" value="F:hydrolase activity"/>
    <property type="evidence" value="ECO:0007669"/>
    <property type="project" value="UniProtKB-KW"/>
</dbReference>
<dbReference type="GO" id="GO:0003964">
    <property type="term" value="F:RNA-directed DNA polymerase activity"/>
    <property type="evidence" value="ECO:0007669"/>
    <property type="project" value="UniProtKB-KW"/>
</dbReference>
<evidence type="ECO:0000256" key="1">
    <source>
        <dbReference type="ARBA" id="ARBA00022679"/>
    </source>
</evidence>
<dbReference type="InterPro" id="IPR041373">
    <property type="entry name" value="RT_RNaseH"/>
</dbReference>
<proteinExistence type="predicted"/>
<dbReference type="GO" id="GO:0004519">
    <property type="term" value="F:endonuclease activity"/>
    <property type="evidence" value="ECO:0007669"/>
    <property type="project" value="UniProtKB-KW"/>
</dbReference>
<dbReference type="SUPFAM" id="SSF56672">
    <property type="entry name" value="DNA/RNA polymerases"/>
    <property type="match status" value="1"/>
</dbReference>
<dbReference type="AlphaFoldDB" id="A0AAV4IB44"/>
<keyword evidence="2" id="KW-0548">Nucleotidyltransferase</keyword>
<keyword evidence="4" id="KW-0255">Endonuclease</keyword>
<evidence type="ECO:0000256" key="3">
    <source>
        <dbReference type="ARBA" id="ARBA00022722"/>
    </source>
</evidence>
<sequence>MIEINSSLNGAVLLQNNAPVAFASKSLTETKQHYDNIEREHLAVVFGCERFHTYIYGEPVIVMSDHKPLQNIHQKNIANAPPRLQKMLLRGQPYDRTINYKPGRDTLIAYYLSRANPEDGKRIELESTIYTVNATYNRIEKIKSETKKNTDLGPLLEQIIHGWPENSN</sequence>
<dbReference type="CDD" id="cd09274">
    <property type="entry name" value="RNase_HI_RT_Ty3"/>
    <property type="match status" value="1"/>
</dbReference>
<evidence type="ECO:0000256" key="4">
    <source>
        <dbReference type="ARBA" id="ARBA00022759"/>
    </source>
</evidence>
<dbReference type="Pfam" id="PF17917">
    <property type="entry name" value="RT_RNaseH"/>
    <property type="match status" value="1"/>
</dbReference>
<keyword evidence="3" id="KW-0540">Nuclease</keyword>
<evidence type="ECO:0000313" key="9">
    <source>
        <dbReference type="Proteomes" id="UP000762676"/>
    </source>
</evidence>
<keyword evidence="9" id="KW-1185">Reference proteome</keyword>
<name>A0AAV4IB44_9GAST</name>
<dbReference type="InterPro" id="IPR050951">
    <property type="entry name" value="Retrovirus_Pol_polyprotein"/>
</dbReference>